<dbReference type="GO" id="GO:0035438">
    <property type="term" value="F:cyclic-di-GMP binding"/>
    <property type="evidence" value="ECO:0007669"/>
    <property type="project" value="InterPro"/>
</dbReference>
<sequence>MPADGLHNRREERVDLLVQANMHALPGNSVVRLCNLSPVGALIEGQSLPSIGHEVELRRGALSAPGRIVWRGVDQAGISFFEQAEVADWFPDAPPQASVDRAFQRIMEEFRERDEPARRAVPAPLHRSLITIDDMDRVAASLDELGDALADNPQVVVQFAEKLQTLDIAAQLLRKLSAQESQTS</sequence>
<dbReference type="SUPFAM" id="SSF141371">
    <property type="entry name" value="PilZ domain-like"/>
    <property type="match status" value="1"/>
</dbReference>
<feature type="domain" description="PilZ" evidence="1">
    <location>
        <begin position="8"/>
        <end position="82"/>
    </location>
</feature>
<dbReference type="OrthoDB" id="7569417at2"/>
<evidence type="ECO:0000259" key="1">
    <source>
        <dbReference type="Pfam" id="PF07238"/>
    </source>
</evidence>
<proteinExistence type="predicted"/>
<reference evidence="2 3" key="1">
    <citation type="submission" date="2019-12" db="EMBL/GenBank/DDBJ databases">
        <title>Genomic-based taxomic classification of the family Erythrobacteraceae.</title>
        <authorList>
            <person name="Xu L."/>
        </authorList>
    </citation>
    <scope>NUCLEOTIDE SEQUENCE [LARGE SCALE GENOMIC DNA]</scope>
    <source>
        <strain evidence="2 3">DSM 17792</strain>
    </source>
</reference>
<evidence type="ECO:0000313" key="2">
    <source>
        <dbReference type="EMBL" id="MXO47017.1"/>
    </source>
</evidence>
<name>A0A844XP44_9SPHN</name>
<dbReference type="InterPro" id="IPR009875">
    <property type="entry name" value="PilZ_domain"/>
</dbReference>
<dbReference type="AlphaFoldDB" id="A0A844XP44"/>
<protein>
    <recommendedName>
        <fullName evidence="1">PilZ domain-containing protein</fullName>
    </recommendedName>
</protein>
<dbReference type="EMBL" id="WTYC01000001">
    <property type="protein sequence ID" value="MXO47017.1"/>
    <property type="molecule type" value="Genomic_DNA"/>
</dbReference>
<dbReference type="RefSeq" id="WP_160726620.1">
    <property type="nucleotide sequence ID" value="NZ_WTYC01000001.1"/>
</dbReference>
<organism evidence="2 3">
    <name type="scientific">Qipengyuania vulgaris</name>
    <dbReference type="NCBI Taxonomy" id="291985"/>
    <lineage>
        <taxon>Bacteria</taxon>
        <taxon>Pseudomonadati</taxon>
        <taxon>Pseudomonadota</taxon>
        <taxon>Alphaproteobacteria</taxon>
        <taxon>Sphingomonadales</taxon>
        <taxon>Erythrobacteraceae</taxon>
        <taxon>Qipengyuania</taxon>
    </lineage>
</organism>
<gene>
    <name evidence="2" type="ORF">GRI69_01910</name>
</gene>
<keyword evidence="3" id="KW-1185">Reference proteome</keyword>
<accession>A0A844XP44</accession>
<dbReference type="Pfam" id="PF07238">
    <property type="entry name" value="PilZ"/>
    <property type="match status" value="1"/>
</dbReference>
<comment type="caution">
    <text evidence="2">The sequence shown here is derived from an EMBL/GenBank/DDBJ whole genome shotgun (WGS) entry which is preliminary data.</text>
</comment>
<evidence type="ECO:0000313" key="3">
    <source>
        <dbReference type="Proteomes" id="UP000448199"/>
    </source>
</evidence>
<dbReference type="Proteomes" id="UP000448199">
    <property type="component" value="Unassembled WGS sequence"/>
</dbReference>